<dbReference type="AlphaFoldDB" id="A0A162M1Z1"/>
<reference evidence="3 4" key="1">
    <citation type="submission" date="2015-12" db="EMBL/GenBank/DDBJ databases">
        <title>Genome sequence of Tistrella mobilis MCCC 1A02139.</title>
        <authorList>
            <person name="Lu L."/>
            <person name="Lai Q."/>
            <person name="Shao Z."/>
            <person name="Qian P."/>
        </authorList>
    </citation>
    <scope>NUCLEOTIDE SEQUENCE [LARGE SCALE GENOMIC DNA]</scope>
    <source>
        <strain evidence="3 4">MCCC 1A02139</strain>
    </source>
</reference>
<dbReference type="GO" id="GO:0005509">
    <property type="term" value="F:calcium ion binding"/>
    <property type="evidence" value="ECO:0007669"/>
    <property type="project" value="InterPro"/>
</dbReference>
<evidence type="ECO:0000256" key="2">
    <source>
        <dbReference type="ARBA" id="ARBA00022525"/>
    </source>
</evidence>
<organism evidence="3 4">
    <name type="scientific">Tistrella mobilis</name>
    <dbReference type="NCBI Taxonomy" id="171437"/>
    <lineage>
        <taxon>Bacteria</taxon>
        <taxon>Pseudomonadati</taxon>
        <taxon>Pseudomonadota</taxon>
        <taxon>Alphaproteobacteria</taxon>
        <taxon>Geminicoccales</taxon>
        <taxon>Geminicoccaceae</taxon>
        <taxon>Tistrella</taxon>
    </lineage>
</organism>
<dbReference type="Pfam" id="PF00353">
    <property type="entry name" value="HemolysinCabind"/>
    <property type="match status" value="6"/>
</dbReference>
<dbReference type="PROSITE" id="PS00330">
    <property type="entry name" value="HEMOLYSIN_CALCIUM"/>
    <property type="match status" value="3"/>
</dbReference>
<dbReference type="Proteomes" id="UP000075787">
    <property type="component" value="Unassembled WGS sequence"/>
</dbReference>
<dbReference type="InterPro" id="IPR018511">
    <property type="entry name" value="Hemolysin-typ_Ca-bd_CS"/>
</dbReference>
<dbReference type="InterPro" id="IPR050557">
    <property type="entry name" value="RTX_toxin/Mannuronan_C5-epim"/>
</dbReference>
<evidence type="ECO:0000313" key="4">
    <source>
        <dbReference type="Proteomes" id="UP000075787"/>
    </source>
</evidence>
<dbReference type="PANTHER" id="PTHR38340:SF1">
    <property type="entry name" value="S-LAYER PROTEIN"/>
    <property type="match status" value="1"/>
</dbReference>
<evidence type="ECO:0000256" key="1">
    <source>
        <dbReference type="ARBA" id="ARBA00004613"/>
    </source>
</evidence>
<name>A0A162M1Z1_9PROT</name>
<dbReference type="InterPro" id="IPR011049">
    <property type="entry name" value="Serralysin-like_metalloprot_C"/>
</dbReference>
<dbReference type="PRINTS" id="PR00313">
    <property type="entry name" value="CABNDNGRPT"/>
</dbReference>
<accession>A0A162M1Z1</accession>
<comment type="caution">
    <text evidence="3">The sequence shown here is derived from an EMBL/GenBank/DDBJ whole genome shotgun (WGS) entry which is preliminary data.</text>
</comment>
<dbReference type="PANTHER" id="PTHR38340">
    <property type="entry name" value="S-LAYER PROTEIN"/>
    <property type="match status" value="1"/>
</dbReference>
<dbReference type="EMBL" id="LPZR01000002">
    <property type="protein sequence ID" value="KYO57831.1"/>
    <property type="molecule type" value="Genomic_DNA"/>
</dbReference>
<sequence>MISGVRNDTPEGVFDGTDGSDILIAGQASDGLGRIIDGGAGDDRLVGSSDADELRGGDGTDLIMGFAGNDILRGGSGNDMIDGGTGNNVLYGDEGDDVFYVRMGTSNIDGGQGNDTIDYTGSSSSVRVVLSEGRGVGGEALNDTYVSIENVIGSSYADILIGDDKANILSGGSGDDVLIGGAGPDQLNGGDGFDIISYSNASAGVAVLLRTGLGERGDAQGDVYTGIEGVHGSAYNDIIYGDANNNTLRGFGGNDVLIGGAGADLMDGGEGFDTVSYSTAGSAVTVRLDLGRAEGTDAAGDVFTSIEAAHGSAFNDTIYGDGKVNTLKGLGGNDILVGGAGGDRLEGGDGFDTALYRTASAGVRIDLAAGKGFGSDAQNDVLLSIEALEGSRFADLLVGDGAANRLTGWDGNDRMAGRGGVDILTGGRSADTFVYSTMADSGVGVGNRDIITDFSRSEHDRIELSNIDAMPNKSGDQAFTFLGTSAFTGNGGEVRYIAADGYRVIEIDIDGDRTTDMQIQLNGNGTLYASDFIL</sequence>
<protein>
    <submittedName>
        <fullName evidence="3">Uncharacterized protein</fullName>
    </submittedName>
</protein>
<evidence type="ECO:0000313" key="3">
    <source>
        <dbReference type="EMBL" id="KYO57831.1"/>
    </source>
</evidence>
<dbReference type="SUPFAM" id="SSF51120">
    <property type="entry name" value="beta-Roll"/>
    <property type="match status" value="5"/>
</dbReference>
<dbReference type="InterPro" id="IPR001343">
    <property type="entry name" value="Hemolysn_Ca-bd"/>
</dbReference>
<dbReference type="GO" id="GO:0005576">
    <property type="term" value="C:extracellular region"/>
    <property type="evidence" value="ECO:0007669"/>
    <property type="project" value="UniProtKB-SubCell"/>
</dbReference>
<dbReference type="Gene3D" id="2.150.10.10">
    <property type="entry name" value="Serralysin-like metalloprotease, C-terminal"/>
    <property type="match status" value="4"/>
</dbReference>
<comment type="subcellular location">
    <subcellularLocation>
        <location evidence="1">Secreted</location>
    </subcellularLocation>
</comment>
<gene>
    <name evidence="3" type="ORF">AUP44_01885</name>
</gene>
<proteinExistence type="predicted"/>
<keyword evidence="2" id="KW-0964">Secreted</keyword>